<feature type="domain" description="Biogenesis factor required for ATP synthase 1-like C-terminal" evidence="2">
    <location>
        <begin position="179"/>
        <end position="253"/>
    </location>
</feature>
<accession>A0ABR8GX47</accession>
<gene>
    <name evidence="3" type="ORF">H6G81_24640</name>
</gene>
<evidence type="ECO:0000259" key="1">
    <source>
        <dbReference type="Pfam" id="PF12204"/>
    </source>
</evidence>
<feature type="domain" description="DUF3598" evidence="1">
    <location>
        <begin position="4"/>
        <end position="153"/>
    </location>
</feature>
<keyword evidence="4" id="KW-1185">Reference proteome</keyword>
<dbReference type="InterPro" id="IPR048378">
    <property type="entry name" value="BFA1-like_C"/>
</dbReference>
<dbReference type="SUPFAM" id="SSF50814">
    <property type="entry name" value="Lipocalins"/>
    <property type="match status" value="2"/>
</dbReference>
<reference evidence="3 4" key="1">
    <citation type="journal article" date="2020" name="ISME J.">
        <title>Comparative genomics reveals insights into cyanobacterial evolution and habitat adaptation.</title>
        <authorList>
            <person name="Chen M.Y."/>
            <person name="Teng W.K."/>
            <person name="Zhao L."/>
            <person name="Hu C.X."/>
            <person name="Zhou Y.K."/>
            <person name="Han B.P."/>
            <person name="Song L.R."/>
            <person name="Shu W.S."/>
        </authorList>
    </citation>
    <scope>NUCLEOTIDE SEQUENCE [LARGE SCALE GENOMIC DNA]</scope>
    <source>
        <strain evidence="3 4">FACHB-248</strain>
    </source>
</reference>
<dbReference type="Pfam" id="PF21053">
    <property type="entry name" value="BFA1_C"/>
    <property type="match status" value="1"/>
</dbReference>
<dbReference type="Proteomes" id="UP000660380">
    <property type="component" value="Unassembled WGS sequence"/>
</dbReference>
<protein>
    <submittedName>
        <fullName evidence="3">DUF3598 family protein</fullName>
    </submittedName>
</protein>
<proteinExistence type="predicted"/>
<dbReference type="Pfam" id="PF12204">
    <property type="entry name" value="DUF3598_N"/>
    <property type="match status" value="1"/>
</dbReference>
<evidence type="ECO:0000259" key="2">
    <source>
        <dbReference type="Pfam" id="PF21053"/>
    </source>
</evidence>
<organism evidence="3 4">
    <name type="scientific">Scytonema hofmannii FACHB-248</name>
    <dbReference type="NCBI Taxonomy" id="1842502"/>
    <lineage>
        <taxon>Bacteria</taxon>
        <taxon>Bacillati</taxon>
        <taxon>Cyanobacteriota</taxon>
        <taxon>Cyanophyceae</taxon>
        <taxon>Nostocales</taxon>
        <taxon>Scytonemataceae</taxon>
        <taxon>Scytonema</taxon>
    </lineage>
</organism>
<comment type="caution">
    <text evidence="3">The sequence shown here is derived from an EMBL/GenBank/DDBJ whole genome shotgun (WGS) entry which is preliminary data.</text>
</comment>
<dbReference type="InterPro" id="IPR022017">
    <property type="entry name" value="BFA1-like_DUF3598"/>
</dbReference>
<name>A0ABR8GX47_9CYAN</name>
<dbReference type="InterPro" id="IPR012674">
    <property type="entry name" value="Calycin"/>
</dbReference>
<dbReference type="Gene3D" id="2.40.128.20">
    <property type="match status" value="2"/>
</dbReference>
<dbReference type="RefSeq" id="WP_029633322.1">
    <property type="nucleotide sequence ID" value="NZ_JACJTA010000068.1"/>
</dbReference>
<sequence>MNLQDKNWENLFGHITTEGISWHGIWTMYSPDKEIIRSFKAVRRFQANEDKTVITHINKYSYTDGTEEEKIWHIDKETCNQPDGIIHPALLSTRSVSFGNDNNAVISKKLEAGKKFAGELFFRYQDWRTSVVTMYAESGKLERITIIHEHLNSFPNTPAKAEIEKLPGKWSGRKEYLNSDLQISASGENKELVLDPTNGKNKTISLPDGIVVNVPEKVNIGEEFEIVSGKLVTENEYKRLTTKYDKSGAFTMLISEVFSLQD</sequence>
<dbReference type="EMBL" id="JACJTA010000068">
    <property type="protein sequence ID" value="MBD2607625.1"/>
    <property type="molecule type" value="Genomic_DNA"/>
</dbReference>
<evidence type="ECO:0000313" key="3">
    <source>
        <dbReference type="EMBL" id="MBD2607625.1"/>
    </source>
</evidence>
<evidence type="ECO:0000313" key="4">
    <source>
        <dbReference type="Proteomes" id="UP000660380"/>
    </source>
</evidence>